<sequence length="86" mass="8794">MESCGAVRRRWVWKVGEAGSGAAARGREPGLGDVSDGSAPRGPARQRRLPIIYVHGDGGGVKQKATTTAAGRGRRALAAAATRGAI</sequence>
<reference evidence="2 3" key="1">
    <citation type="submission" date="2021-06" db="EMBL/GenBank/DDBJ databases">
        <title>A haploid diamondback moth (Plutella xylostella L.) genome assembly resolves 31 chromosomes and identifies a diamide resistance mutation.</title>
        <authorList>
            <person name="Ward C.M."/>
            <person name="Perry K.D."/>
            <person name="Baker G."/>
            <person name="Powis K."/>
            <person name="Heckel D.G."/>
            <person name="Baxter S.W."/>
        </authorList>
    </citation>
    <scope>NUCLEOTIDE SEQUENCE [LARGE SCALE GENOMIC DNA]</scope>
    <source>
        <strain evidence="2 3">LV</strain>
        <tissue evidence="2">Single pupa</tissue>
    </source>
</reference>
<gene>
    <name evidence="2" type="ORF">JYU34_010879</name>
</gene>
<dbReference type="EMBL" id="JAHIBW010000015">
    <property type="protein sequence ID" value="KAG7303963.1"/>
    <property type="molecule type" value="Genomic_DNA"/>
</dbReference>
<comment type="caution">
    <text evidence="2">The sequence shown here is derived from an EMBL/GenBank/DDBJ whole genome shotgun (WGS) entry which is preliminary data.</text>
</comment>
<evidence type="ECO:0000313" key="3">
    <source>
        <dbReference type="Proteomes" id="UP000823941"/>
    </source>
</evidence>
<evidence type="ECO:0000313" key="2">
    <source>
        <dbReference type="EMBL" id="KAG7303963.1"/>
    </source>
</evidence>
<protein>
    <submittedName>
        <fullName evidence="2">Uncharacterized protein</fullName>
    </submittedName>
</protein>
<evidence type="ECO:0000256" key="1">
    <source>
        <dbReference type="SAM" id="MobiDB-lite"/>
    </source>
</evidence>
<keyword evidence="3" id="KW-1185">Reference proteome</keyword>
<proteinExistence type="predicted"/>
<organism evidence="2 3">
    <name type="scientific">Plutella xylostella</name>
    <name type="common">Diamondback moth</name>
    <name type="synonym">Plutella maculipennis</name>
    <dbReference type="NCBI Taxonomy" id="51655"/>
    <lineage>
        <taxon>Eukaryota</taxon>
        <taxon>Metazoa</taxon>
        <taxon>Ecdysozoa</taxon>
        <taxon>Arthropoda</taxon>
        <taxon>Hexapoda</taxon>
        <taxon>Insecta</taxon>
        <taxon>Pterygota</taxon>
        <taxon>Neoptera</taxon>
        <taxon>Endopterygota</taxon>
        <taxon>Lepidoptera</taxon>
        <taxon>Glossata</taxon>
        <taxon>Ditrysia</taxon>
        <taxon>Yponomeutoidea</taxon>
        <taxon>Plutellidae</taxon>
        <taxon>Plutella</taxon>
    </lineage>
</organism>
<dbReference type="Proteomes" id="UP000823941">
    <property type="component" value="Chromosome 15"/>
</dbReference>
<accession>A0ABQ7QGA0</accession>
<feature type="region of interest" description="Disordered" evidence="1">
    <location>
        <begin position="18"/>
        <end position="47"/>
    </location>
</feature>
<name>A0ABQ7QGA0_PLUXY</name>